<feature type="transmembrane region" description="Helical" evidence="2">
    <location>
        <begin position="186"/>
        <end position="207"/>
    </location>
</feature>
<keyword evidence="2" id="KW-0472">Membrane</keyword>
<keyword evidence="2" id="KW-0812">Transmembrane</keyword>
<dbReference type="InterPro" id="IPR005330">
    <property type="entry name" value="MHYT_dom"/>
</dbReference>
<evidence type="ECO:0000313" key="4">
    <source>
        <dbReference type="EMBL" id="SAM01051.1"/>
    </source>
</evidence>
<accession>A0A163JFI2</accession>
<evidence type="ECO:0000259" key="3">
    <source>
        <dbReference type="PROSITE" id="PS50924"/>
    </source>
</evidence>
<dbReference type="PANTHER" id="PTHR35152:SF1">
    <property type="entry name" value="DOMAIN SIGNALLING PROTEIN, PUTATIVE (AFU_ORTHOLOGUE AFUA_5G11310)-RELATED"/>
    <property type="match status" value="1"/>
</dbReference>
<dbReference type="OrthoDB" id="264015at2759"/>
<feature type="transmembrane region" description="Helical" evidence="2">
    <location>
        <begin position="153"/>
        <end position="174"/>
    </location>
</feature>
<evidence type="ECO:0000313" key="5">
    <source>
        <dbReference type="Proteomes" id="UP000078561"/>
    </source>
</evidence>
<feature type="transmembrane region" description="Helical" evidence="2">
    <location>
        <begin position="119"/>
        <end position="141"/>
    </location>
</feature>
<keyword evidence="5" id="KW-1185">Reference proteome</keyword>
<protein>
    <recommendedName>
        <fullName evidence="3">MHYT domain-containing protein</fullName>
    </recommendedName>
</protein>
<dbReference type="Pfam" id="PF03707">
    <property type="entry name" value="MHYT"/>
    <property type="match status" value="2"/>
</dbReference>
<proteinExistence type="predicted"/>
<dbReference type="EMBL" id="LT553500">
    <property type="protein sequence ID" value="SAM01051.1"/>
    <property type="molecule type" value="Genomic_DNA"/>
</dbReference>
<evidence type="ECO:0000256" key="2">
    <source>
        <dbReference type="SAM" id="Phobius"/>
    </source>
</evidence>
<dbReference type="InParanoid" id="A0A163JFI2"/>
<feature type="transmembrane region" description="Helical" evidence="2">
    <location>
        <begin position="44"/>
        <end position="66"/>
    </location>
</feature>
<evidence type="ECO:0000256" key="1">
    <source>
        <dbReference type="SAM" id="MobiDB-lite"/>
    </source>
</evidence>
<dbReference type="Proteomes" id="UP000078561">
    <property type="component" value="Unassembled WGS sequence"/>
</dbReference>
<feature type="compositionally biased region" description="Low complexity" evidence="1">
    <location>
        <begin position="886"/>
        <end position="900"/>
    </location>
</feature>
<dbReference type="PANTHER" id="PTHR35152">
    <property type="entry name" value="DOMAIN SIGNALLING PROTEIN, PUTATIVE (AFU_ORTHOLOGUE AFUA_5G11310)-RELATED"/>
    <property type="match status" value="1"/>
</dbReference>
<feature type="transmembrane region" description="Helical" evidence="2">
    <location>
        <begin position="227"/>
        <end position="248"/>
    </location>
</feature>
<feature type="transmembrane region" description="Helical" evidence="2">
    <location>
        <begin position="86"/>
        <end position="107"/>
    </location>
</feature>
<reference evidence="4" key="1">
    <citation type="submission" date="2016-04" db="EMBL/GenBank/DDBJ databases">
        <authorList>
            <person name="Evans L.H."/>
            <person name="Alamgir A."/>
            <person name="Owens N."/>
            <person name="Weber N.D."/>
            <person name="Virtaneva K."/>
            <person name="Barbian K."/>
            <person name="Babar A."/>
            <person name="Rosenke K."/>
        </authorList>
    </citation>
    <scope>NUCLEOTIDE SEQUENCE [LARGE SCALE GENOMIC DNA]</scope>
    <source>
        <strain evidence="4">CBS 101.48</strain>
    </source>
</reference>
<gene>
    <name evidence="4" type="primary">ABSGL_06787.1 scaffold 8673</name>
</gene>
<feature type="region of interest" description="Disordered" evidence="1">
    <location>
        <begin position="873"/>
        <end position="951"/>
    </location>
</feature>
<dbReference type="OMA" id="GEDKHIF"/>
<name>A0A163JFI2_ABSGL</name>
<feature type="domain" description="MHYT" evidence="3">
    <location>
        <begin position="9"/>
        <end position="210"/>
    </location>
</feature>
<dbReference type="AlphaFoldDB" id="A0A163JFI2"/>
<dbReference type="STRING" id="4829.A0A163JFI2"/>
<sequence>MEVEAIQQFNGGIIFVSFVISVIGSMTTLELLRRRTHFRGRNNWYLLLSAALAMGSVGIWSMHFIGNNSLTLLFPDHTEPYQLAYSGGYTFASLVVSIACMFISFSFVGVSEHVQVYRIVLSGILSGLGIVLMHYLGQFAIEYFHVVYKAPYVVGAAIIACTAVTAALWIFFKLREKWMNQWYKRLGCAMIMAVAVCGMHYTGMAGTSYYDSGDGVPPPNPLLPTPALIGVICAVVVIACLSLFYVGVKCSMQRIAENSDTKKRLVVDLVLFDSSGRIMVDVDGLTPSKEVLSNIEFKSTRQEFSPTHPLFIRLFHVVSQWSITPTLEDYERTSHSDEFNVAERRFHEATSSLMESLHLEDASELGLLYESVIKTHTIVQPSLFQQKRMAMKQRLRGVRNGLNPGQLGDNATEYGDVYSLSETDSATPTTITNTAWHQDPKKNVSTTSFDHAVALETTTTEGKKHCLSSMHLGFERHTSSAQGSNPYHPTGAEGDTERHIVLVRQLTSDKDIHRFMTHGYRFANSAFIAKVMAAKLQVPTDYLVKHLRDMHLLAQSSLRLTGSTAPRVMVGLLGLVDEGQTYDNVLMVVDKDSRYGFPMVELTYQDTGELVRQLLPDEKHFLAYTLRDNSLQHMTNIDKYVDLQSRASSALGRTSTNTIRTMDPSPSFTSSGALSASTTVKTNLSATNLDEELANRHQYQQNINAPISPSSPSSTLVNPLSSATTTHRFARAMELASQKLMTATGKNGIHLGLSAATLQAEVLDLPAFALTTGPCTLILFRACLRTSGTAAAIQQHADTEPIRCIPYQLDPPLAHAITQRAADQYRKDLARKPTWGSDLEQQMLYGSFAHHAHSNSTPLYYYSQQYQQIPDTENERIGPNQHSREPSGVSSSSSDQSNSAKTKRSSAIPDLGMTTMQPYRPDLMTSLPPPPRVKRSRRPLSLDAKDSRQQQPSIANITATKLQTMNETEANLVILPAKDRFFWLDQVIVECLHSTVP</sequence>
<dbReference type="PROSITE" id="PS50924">
    <property type="entry name" value="MHYT"/>
    <property type="match status" value="1"/>
</dbReference>
<organism evidence="4">
    <name type="scientific">Absidia glauca</name>
    <name type="common">Pin mould</name>
    <dbReference type="NCBI Taxonomy" id="4829"/>
    <lineage>
        <taxon>Eukaryota</taxon>
        <taxon>Fungi</taxon>
        <taxon>Fungi incertae sedis</taxon>
        <taxon>Mucoromycota</taxon>
        <taxon>Mucoromycotina</taxon>
        <taxon>Mucoromycetes</taxon>
        <taxon>Mucorales</taxon>
        <taxon>Cunninghamellaceae</taxon>
        <taxon>Absidia</taxon>
    </lineage>
</organism>
<feature type="transmembrane region" description="Helical" evidence="2">
    <location>
        <begin position="12"/>
        <end position="32"/>
    </location>
</feature>
<keyword evidence="2" id="KW-1133">Transmembrane helix</keyword>